<keyword evidence="3" id="KW-1185">Reference proteome</keyword>
<reference evidence="2" key="1">
    <citation type="journal article" date="2022" name="bioRxiv">
        <title>Sequencing and chromosome-scale assembly of the giantPleurodeles waltlgenome.</title>
        <authorList>
            <person name="Brown T."/>
            <person name="Elewa A."/>
            <person name="Iarovenko S."/>
            <person name="Subramanian E."/>
            <person name="Araus A.J."/>
            <person name="Petzold A."/>
            <person name="Susuki M."/>
            <person name="Suzuki K.-i.T."/>
            <person name="Hayashi T."/>
            <person name="Toyoda A."/>
            <person name="Oliveira C."/>
            <person name="Osipova E."/>
            <person name="Leigh N.D."/>
            <person name="Simon A."/>
            <person name="Yun M.H."/>
        </authorList>
    </citation>
    <scope>NUCLEOTIDE SEQUENCE</scope>
    <source>
        <strain evidence="2">20211129_DDA</strain>
        <tissue evidence="2">Liver</tissue>
    </source>
</reference>
<protein>
    <submittedName>
        <fullName evidence="2">Uncharacterized protein</fullName>
    </submittedName>
</protein>
<dbReference type="EMBL" id="JANPWB010000004">
    <property type="protein sequence ID" value="KAJ1192403.1"/>
    <property type="molecule type" value="Genomic_DNA"/>
</dbReference>
<evidence type="ECO:0000256" key="1">
    <source>
        <dbReference type="SAM" id="MobiDB-lite"/>
    </source>
</evidence>
<organism evidence="2 3">
    <name type="scientific">Pleurodeles waltl</name>
    <name type="common">Iberian ribbed newt</name>
    <dbReference type="NCBI Taxonomy" id="8319"/>
    <lineage>
        <taxon>Eukaryota</taxon>
        <taxon>Metazoa</taxon>
        <taxon>Chordata</taxon>
        <taxon>Craniata</taxon>
        <taxon>Vertebrata</taxon>
        <taxon>Euteleostomi</taxon>
        <taxon>Amphibia</taxon>
        <taxon>Batrachia</taxon>
        <taxon>Caudata</taxon>
        <taxon>Salamandroidea</taxon>
        <taxon>Salamandridae</taxon>
        <taxon>Pleurodelinae</taxon>
        <taxon>Pleurodeles</taxon>
    </lineage>
</organism>
<proteinExistence type="predicted"/>
<feature type="region of interest" description="Disordered" evidence="1">
    <location>
        <begin position="23"/>
        <end position="52"/>
    </location>
</feature>
<comment type="caution">
    <text evidence="2">The sequence shown here is derived from an EMBL/GenBank/DDBJ whole genome shotgun (WGS) entry which is preliminary data.</text>
</comment>
<name>A0AAV7UU42_PLEWA</name>
<dbReference type="AlphaFoldDB" id="A0AAV7UU42"/>
<accession>A0AAV7UU42</accession>
<sequence length="96" mass="10258">MRKHLQPIHSTCLARAARKRQQELAELEDGGSAPTAEVSNLPPSTSAIQPPAAGANTVCTASLVPVPGSLLAVHRPRQDPHVVESYVVTARYCLYC</sequence>
<gene>
    <name evidence="2" type="ORF">NDU88_001710</name>
</gene>
<evidence type="ECO:0000313" key="3">
    <source>
        <dbReference type="Proteomes" id="UP001066276"/>
    </source>
</evidence>
<dbReference type="Proteomes" id="UP001066276">
    <property type="component" value="Chromosome 2_2"/>
</dbReference>
<evidence type="ECO:0000313" key="2">
    <source>
        <dbReference type="EMBL" id="KAJ1192403.1"/>
    </source>
</evidence>
<feature type="compositionally biased region" description="Polar residues" evidence="1">
    <location>
        <begin position="37"/>
        <end position="48"/>
    </location>
</feature>